<dbReference type="Gene3D" id="2.40.10.10">
    <property type="entry name" value="Trypsin-like serine proteases"/>
    <property type="match status" value="2"/>
</dbReference>
<organism evidence="3 4">
    <name type="scientific">Oncorhynchus tshawytscha</name>
    <name type="common">Chinook salmon</name>
    <name type="synonym">Salmo tshawytscha</name>
    <dbReference type="NCBI Taxonomy" id="74940"/>
    <lineage>
        <taxon>Eukaryota</taxon>
        <taxon>Metazoa</taxon>
        <taxon>Chordata</taxon>
        <taxon>Craniata</taxon>
        <taxon>Vertebrata</taxon>
        <taxon>Euteleostomi</taxon>
        <taxon>Actinopterygii</taxon>
        <taxon>Neopterygii</taxon>
        <taxon>Teleostei</taxon>
        <taxon>Protacanthopterygii</taxon>
        <taxon>Salmoniformes</taxon>
        <taxon>Salmonidae</taxon>
        <taxon>Salmoninae</taxon>
        <taxon>Oncorhynchus</taxon>
    </lineage>
</organism>
<dbReference type="InterPro" id="IPR043504">
    <property type="entry name" value="Peptidase_S1_PA_chymotrypsin"/>
</dbReference>
<dbReference type="SMART" id="SM00020">
    <property type="entry name" value="Tryp_SPc"/>
    <property type="match status" value="1"/>
</dbReference>
<dbReference type="PANTHER" id="PTHR24257">
    <property type="entry name" value="CHYMOTRYPSIN-LIKE ELASTASE FAMILY MEMBER"/>
    <property type="match status" value="1"/>
</dbReference>
<name>A0A8C8MFM7_ONCTS</name>
<dbReference type="InterPro" id="IPR033116">
    <property type="entry name" value="TRYPSIN_SER"/>
</dbReference>
<protein>
    <recommendedName>
        <fullName evidence="2">Peptidase S1 domain-containing protein</fullName>
    </recommendedName>
</protein>
<accession>A0A8C8MFM7</accession>
<keyword evidence="4" id="KW-1185">Reference proteome</keyword>
<dbReference type="InterPro" id="IPR050850">
    <property type="entry name" value="Peptidase_S1_Elastase_sf"/>
</dbReference>
<reference evidence="3" key="1">
    <citation type="submission" date="2025-08" db="UniProtKB">
        <authorList>
            <consortium name="Ensembl"/>
        </authorList>
    </citation>
    <scope>IDENTIFICATION</scope>
</reference>
<feature type="signal peptide" evidence="1">
    <location>
        <begin position="1"/>
        <end position="19"/>
    </location>
</feature>
<dbReference type="GO" id="GO:0006508">
    <property type="term" value="P:proteolysis"/>
    <property type="evidence" value="ECO:0007669"/>
    <property type="project" value="InterPro"/>
</dbReference>
<dbReference type="PANTHER" id="PTHR24257:SF17">
    <property type="match status" value="1"/>
</dbReference>
<dbReference type="GO" id="GO:0005615">
    <property type="term" value="C:extracellular space"/>
    <property type="evidence" value="ECO:0007669"/>
    <property type="project" value="TreeGrafter"/>
</dbReference>
<proteinExistence type="predicted"/>
<dbReference type="InterPro" id="IPR009003">
    <property type="entry name" value="Peptidase_S1_PA"/>
</dbReference>
<sequence length="244" mass="27306">CWEQFVLFRLLVWIWSTNGCGTPTFEPNTNRNVNGEDARAHSWPWQISMQIKHGSRWHHTCGGTVIGSYWILTAGHYVYHVVMGEHDQSVQEGTEQVRDVLHILVHADWDIHMVAAGEYPSDRPKKCQRLPQTLYKICPMPDQLQQALLLLVGNSVCSQSDWRDMVVKDTMICGDSGGPLNCKRTDGKWYVQGVTSFVSSSICNEVKISTVFTLISGGIANFTVYICGEEYCGGGNGHVNLVVT</sequence>
<evidence type="ECO:0000256" key="1">
    <source>
        <dbReference type="SAM" id="SignalP"/>
    </source>
</evidence>
<dbReference type="GO" id="GO:0004252">
    <property type="term" value="F:serine-type endopeptidase activity"/>
    <property type="evidence" value="ECO:0007669"/>
    <property type="project" value="InterPro"/>
</dbReference>
<evidence type="ECO:0000313" key="3">
    <source>
        <dbReference type="Ensembl" id="ENSOTSP00005088533.2"/>
    </source>
</evidence>
<dbReference type="AlphaFoldDB" id="A0A8C8MFM7"/>
<evidence type="ECO:0000313" key="4">
    <source>
        <dbReference type="Proteomes" id="UP000694402"/>
    </source>
</evidence>
<feature type="chain" id="PRO_5044283400" description="Peptidase S1 domain-containing protein" evidence="1">
    <location>
        <begin position="20"/>
        <end position="244"/>
    </location>
</feature>
<dbReference type="PROSITE" id="PS50240">
    <property type="entry name" value="TRYPSIN_DOM"/>
    <property type="match status" value="1"/>
</dbReference>
<dbReference type="GeneTree" id="ENSGT01030000234528"/>
<dbReference type="Pfam" id="PF00089">
    <property type="entry name" value="Trypsin"/>
    <property type="match status" value="1"/>
</dbReference>
<dbReference type="InterPro" id="IPR001254">
    <property type="entry name" value="Trypsin_dom"/>
</dbReference>
<feature type="domain" description="Peptidase S1" evidence="2">
    <location>
        <begin position="32"/>
        <end position="226"/>
    </location>
</feature>
<dbReference type="Proteomes" id="UP000694402">
    <property type="component" value="Unassembled WGS sequence"/>
</dbReference>
<dbReference type="Ensembl" id="ENSOTST00005096112.2">
    <property type="protein sequence ID" value="ENSOTSP00005088533.2"/>
    <property type="gene ID" value="ENSOTSG00005041705.2"/>
</dbReference>
<dbReference type="PROSITE" id="PS00135">
    <property type="entry name" value="TRYPSIN_SER"/>
    <property type="match status" value="1"/>
</dbReference>
<dbReference type="SUPFAM" id="SSF50494">
    <property type="entry name" value="Trypsin-like serine proteases"/>
    <property type="match status" value="1"/>
</dbReference>
<reference evidence="3" key="2">
    <citation type="submission" date="2025-09" db="UniProtKB">
        <authorList>
            <consortium name="Ensembl"/>
        </authorList>
    </citation>
    <scope>IDENTIFICATION</scope>
</reference>
<evidence type="ECO:0000259" key="2">
    <source>
        <dbReference type="PROSITE" id="PS50240"/>
    </source>
</evidence>
<keyword evidence="1" id="KW-0732">Signal</keyword>